<feature type="region of interest" description="Disordered" evidence="1">
    <location>
        <begin position="1"/>
        <end position="28"/>
    </location>
</feature>
<dbReference type="Proteomes" id="UP000886998">
    <property type="component" value="Unassembled WGS sequence"/>
</dbReference>
<name>A0A8X6XTH1_9ARAC</name>
<dbReference type="AlphaFoldDB" id="A0A8X6XTH1"/>
<evidence type="ECO:0000313" key="2">
    <source>
        <dbReference type="EMBL" id="GFY59933.1"/>
    </source>
</evidence>
<protein>
    <submittedName>
        <fullName evidence="2">Uncharacterized protein</fullName>
    </submittedName>
</protein>
<evidence type="ECO:0000256" key="1">
    <source>
        <dbReference type="SAM" id="MobiDB-lite"/>
    </source>
</evidence>
<accession>A0A8X6XTH1</accession>
<reference evidence="2" key="1">
    <citation type="submission" date="2020-08" db="EMBL/GenBank/DDBJ databases">
        <title>Multicomponent nature underlies the extraordinary mechanical properties of spider dragline silk.</title>
        <authorList>
            <person name="Kono N."/>
            <person name="Nakamura H."/>
            <person name="Mori M."/>
            <person name="Yoshida Y."/>
            <person name="Ohtoshi R."/>
            <person name="Malay A.D."/>
            <person name="Moran D.A.P."/>
            <person name="Tomita M."/>
            <person name="Numata K."/>
            <person name="Arakawa K."/>
        </authorList>
    </citation>
    <scope>NUCLEOTIDE SEQUENCE</scope>
</reference>
<feature type="compositionally biased region" description="Basic and acidic residues" evidence="1">
    <location>
        <begin position="1"/>
        <end position="25"/>
    </location>
</feature>
<keyword evidence="3" id="KW-1185">Reference proteome</keyword>
<sequence length="109" mass="13613">MRGRRDERMRGRRDERMRGRRDERMRGRKNIRRETERISRMCVKENRILRFKGSLELVLNVLFAVLCIEWVMEVERQLKRQCYLQQTRQSVWKIVRDKEKFGSWKKRKG</sequence>
<evidence type="ECO:0000313" key="3">
    <source>
        <dbReference type="Proteomes" id="UP000886998"/>
    </source>
</evidence>
<gene>
    <name evidence="2" type="ORF">TNIN_44071</name>
</gene>
<proteinExistence type="predicted"/>
<organism evidence="2 3">
    <name type="scientific">Trichonephila inaurata madagascariensis</name>
    <dbReference type="NCBI Taxonomy" id="2747483"/>
    <lineage>
        <taxon>Eukaryota</taxon>
        <taxon>Metazoa</taxon>
        <taxon>Ecdysozoa</taxon>
        <taxon>Arthropoda</taxon>
        <taxon>Chelicerata</taxon>
        <taxon>Arachnida</taxon>
        <taxon>Araneae</taxon>
        <taxon>Araneomorphae</taxon>
        <taxon>Entelegynae</taxon>
        <taxon>Araneoidea</taxon>
        <taxon>Nephilidae</taxon>
        <taxon>Trichonephila</taxon>
        <taxon>Trichonephila inaurata</taxon>
    </lineage>
</organism>
<dbReference type="EMBL" id="BMAV01012889">
    <property type="protein sequence ID" value="GFY59933.1"/>
    <property type="molecule type" value="Genomic_DNA"/>
</dbReference>
<comment type="caution">
    <text evidence="2">The sequence shown here is derived from an EMBL/GenBank/DDBJ whole genome shotgun (WGS) entry which is preliminary data.</text>
</comment>